<dbReference type="InterPro" id="IPR019885">
    <property type="entry name" value="Tscrpt_reg_HTH_AsnC-type_CS"/>
</dbReference>
<dbReference type="OrthoDB" id="9800326at2"/>
<dbReference type="GO" id="GO:0043200">
    <property type="term" value="P:response to amino acid"/>
    <property type="evidence" value="ECO:0007669"/>
    <property type="project" value="TreeGrafter"/>
</dbReference>
<dbReference type="PANTHER" id="PTHR30154">
    <property type="entry name" value="LEUCINE-RESPONSIVE REGULATORY PROTEIN"/>
    <property type="match status" value="1"/>
</dbReference>
<reference evidence="5 6" key="1">
    <citation type="submission" date="2018-06" db="EMBL/GenBank/DDBJ databases">
        <title>Genomic Encyclopedia of Archaeal and Bacterial Type Strains, Phase II (KMG-II): from individual species to whole genera.</title>
        <authorList>
            <person name="Goeker M."/>
        </authorList>
    </citation>
    <scope>NUCLEOTIDE SEQUENCE [LARGE SCALE GENOMIC DNA]</scope>
    <source>
        <strain evidence="5 6">DSM 19830</strain>
    </source>
</reference>
<dbReference type="PRINTS" id="PR00033">
    <property type="entry name" value="HTHASNC"/>
</dbReference>
<dbReference type="InterPro" id="IPR011008">
    <property type="entry name" value="Dimeric_a/b-barrel"/>
</dbReference>
<dbReference type="SUPFAM" id="SSF46785">
    <property type="entry name" value="Winged helix' DNA-binding domain"/>
    <property type="match status" value="1"/>
</dbReference>
<protein>
    <submittedName>
        <fullName evidence="5">Lrp/AsnC family leucine-responsive transcriptional regulator</fullName>
    </submittedName>
</protein>
<dbReference type="PROSITE" id="PS50956">
    <property type="entry name" value="HTH_ASNC_2"/>
    <property type="match status" value="1"/>
</dbReference>
<dbReference type="InterPro" id="IPR036388">
    <property type="entry name" value="WH-like_DNA-bd_sf"/>
</dbReference>
<keyword evidence="6" id="KW-1185">Reference proteome</keyword>
<gene>
    <name evidence="5" type="ORF">LV85_00718</name>
</gene>
<proteinExistence type="predicted"/>
<dbReference type="InterPro" id="IPR000485">
    <property type="entry name" value="AsnC-type_HTH_dom"/>
</dbReference>
<dbReference type="PROSITE" id="PS00519">
    <property type="entry name" value="HTH_ASNC_1"/>
    <property type="match status" value="1"/>
</dbReference>
<comment type="caution">
    <text evidence="5">The sequence shown here is derived from an EMBL/GenBank/DDBJ whole genome shotgun (WGS) entry which is preliminary data.</text>
</comment>
<dbReference type="Pfam" id="PF01037">
    <property type="entry name" value="AsnC_trans_reg"/>
    <property type="match status" value="1"/>
</dbReference>
<dbReference type="InterPro" id="IPR036390">
    <property type="entry name" value="WH_DNA-bd_sf"/>
</dbReference>
<feature type="domain" description="HTH asnC-type" evidence="4">
    <location>
        <begin position="1"/>
        <end position="63"/>
    </location>
</feature>
<dbReference type="Gene3D" id="3.30.70.920">
    <property type="match status" value="1"/>
</dbReference>
<dbReference type="GO" id="GO:0043565">
    <property type="term" value="F:sequence-specific DNA binding"/>
    <property type="evidence" value="ECO:0007669"/>
    <property type="project" value="InterPro"/>
</dbReference>
<evidence type="ECO:0000259" key="4">
    <source>
        <dbReference type="PROSITE" id="PS50956"/>
    </source>
</evidence>
<dbReference type="AlphaFoldDB" id="A0A2W7S0Z6"/>
<dbReference type="InterPro" id="IPR019888">
    <property type="entry name" value="Tscrpt_reg_AsnC-like"/>
</dbReference>
<evidence type="ECO:0000256" key="2">
    <source>
        <dbReference type="ARBA" id="ARBA00023125"/>
    </source>
</evidence>
<name>A0A2W7S0Z6_9BACT</name>
<dbReference type="Gene3D" id="1.10.10.10">
    <property type="entry name" value="Winged helix-like DNA-binding domain superfamily/Winged helix DNA-binding domain"/>
    <property type="match status" value="1"/>
</dbReference>
<keyword evidence="3" id="KW-0804">Transcription</keyword>
<evidence type="ECO:0000256" key="1">
    <source>
        <dbReference type="ARBA" id="ARBA00023015"/>
    </source>
</evidence>
<dbReference type="InterPro" id="IPR019887">
    <property type="entry name" value="Tscrpt_reg_AsnC/Lrp_C"/>
</dbReference>
<evidence type="ECO:0000313" key="6">
    <source>
        <dbReference type="Proteomes" id="UP000248882"/>
    </source>
</evidence>
<evidence type="ECO:0000256" key="3">
    <source>
        <dbReference type="ARBA" id="ARBA00023163"/>
    </source>
</evidence>
<keyword evidence="1" id="KW-0805">Transcription regulation</keyword>
<dbReference type="GO" id="GO:0005829">
    <property type="term" value="C:cytosol"/>
    <property type="evidence" value="ECO:0007669"/>
    <property type="project" value="TreeGrafter"/>
</dbReference>
<dbReference type="SUPFAM" id="SSF54909">
    <property type="entry name" value="Dimeric alpha+beta barrel"/>
    <property type="match status" value="1"/>
</dbReference>
<dbReference type="Proteomes" id="UP000248882">
    <property type="component" value="Unassembled WGS sequence"/>
</dbReference>
<keyword evidence="2" id="KW-0238">DNA-binding</keyword>
<dbReference type="SMART" id="SM00344">
    <property type="entry name" value="HTH_ASNC"/>
    <property type="match status" value="1"/>
</dbReference>
<sequence length="145" mass="16611">MADTLDLKILDELKLNSRASFAEIGRKVGLSPSSARERVQRMEISGLIKKYSLELDYTHLGNSIEAFMLLKIFHGKLKQFLTIVPNYTEIQECHRILGSDNIHMRLVLKDQLHLQRFIDSIMEYGHTTTHLILSDITSGKTKSIK</sequence>
<dbReference type="PANTHER" id="PTHR30154:SF53">
    <property type="entry name" value="HTH-TYPE TRANSCRIPTIONAL REGULATOR LRPC"/>
    <property type="match status" value="1"/>
</dbReference>
<accession>A0A2W7S0Z6</accession>
<organism evidence="5 6">
    <name type="scientific">Algoriphagus chordae</name>
    <dbReference type="NCBI Taxonomy" id="237019"/>
    <lineage>
        <taxon>Bacteria</taxon>
        <taxon>Pseudomonadati</taxon>
        <taxon>Bacteroidota</taxon>
        <taxon>Cytophagia</taxon>
        <taxon>Cytophagales</taxon>
        <taxon>Cyclobacteriaceae</taxon>
        <taxon>Algoriphagus</taxon>
    </lineage>
</organism>
<dbReference type="Pfam" id="PF13404">
    <property type="entry name" value="HTH_AsnC-type"/>
    <property type="match status" value="1"/>
</dbReference>
<dbReference type="RefSeq" id="WP_111316799.1">
    <property type="nucleotide sequence ID" value="NZ_QKZT01000002.1"/>
</dbReference>
<evidence type="ECO:0000313" key="5">
    <source>
        <dbReference type="EMBL" id="PZX56785.1"/>
    </source>
</evidence>
<dbReference type="EMBL" id="QKZT01000002">
    <property type="protein sequence ID" value="PZX56785.1"/>
    <property type="molecule type" value="Genomic_DNA"/>
</dbReference>